<dbReference type="Proteomes" id="UP000650833">
    <property type="component" value="Unassembled WGS sequence"/>
</dbReference>
<dbReference type="AlphaFoldDB" id="A0A8H7QDD5"/>
<dbReference type="EMBL" id="JAEPRC010001209">
    <property type="protein sequence ID" value="KAG2189750.1"/>
    <property type="molecule type" value="Genomic_DNA"/>
</dbReference>
<sequence>MKRHQPESNLSSSKNKKLKIKSKEKDMPLPQQQESSAAPEDNKFYNYINEKINIMENRLISHIDQKFDNLSQLITKQQPTFSNVSTQDEFEISEEPTMAEPNLKPNDYPPSIVKQLFADKLLSDSYPSTNVDAAFNVFYKKCHRVLESFEQSQNCNLIDLPTWSNISHFQRDKLCQIAVNAAKKKMEKLSFIDDCESLWPAQFILKTVWAQKVKNIRTKTLKEIGKQTKSNENIASSSKFTQENTVLMEETYEEEEEE</sequence>
<comment type="caution">
    <text evidence="2">The sequence shown here is derived from an EMBL/GenBank/DDBJ whole genome shotgun (WGS) entry which is preliminary data.</text>
</comment>
<keyword evidence="3" id="KW-1185">Reference proteome</keyword>
<feature type="region of interest" description="Disordered" evidence="1">
    <location>
        <begin position="1"/>
        <end position="42"/>
    </location>
</feature>
<name>A0A8H7QDD5_9FUNG</name>
<reference evidence="2" key="1">
    <citation type="submission" date="2020-12" db="EMBL/GenBank/DDBJ databases">
        <title>Metabolic potential, ecology and presence of endohyphal bacteria is reflected in genomic diversity of Mucoromycotina.</title>
        <authorList>
            <person name="Muszewska A."/>
            <person name="Okrasinska A."/>
            <person name="Steczkiewicz K."/>
            <person name="Drgas O."/>
            <person name="Orlowska M."/>
            <person name="Perlinska-Lenart U."/>
            <person name="Aleksandrzak-Piekarczyk T."/>
            <person name="Szatraj K."/>
            <person name="Zielenkiewicz U."/>
            <person name="Pilsyk S."/>
            <person name="Malc E."/>
            <person name="Mieczkowski P."/>
            <person name="Kruszewska J.S."/>
            <person name="Biernat P."/>
            <person name="Pawlowska J."/>
        </authorList>
    </citation>
    <scope>NUCLEOTIDE SEQUENCE</scope>
    <source>
        <strain evidence="2">CBS 226.32</strain>
    </source>
</reference>
<proteinExistence type="predicted"/>
<evidence type="ECO:0000313" key="3">
    <source>
        <dbReference type="Proteomes" id="UP000650833"/>
    </source>
</evidence>
<accession>A0A8H7QDD5</accession>
<organism evidence="2 3">
    <name type="scientific">Mucor plumbeus</name>
    <dbReference type="NCBI Taxonomy" id="97098"/>
    <lineage>
        <taxon>Eukaryota</taxon>
        <taxon>Fungi</taxon>
        <taxon>Fungi incertae sedis</taxon>
        <taxon>Mucoromycota</taxon>
        <taxon>Mucoromycotina</taxon>
        <taxon>Mucoromycetes</taxon>
        <taxon>Mucorales</taxon>
        <taxon>Mucorineae</taxon>
        <taxon>Mucoraceae</taxon>
        <taxon>Mucor</taxon>
    </lineage>
</organism>
<evidence type="ECO:0000313" key="2">
    <source>
        <dbReference type="EMBL" id="KAG2189750.1"/>
    </source>
</evidence>
<gene>
    <name evidence="2" type="ORF">INT46_010842</name>
</gene>
<evidence type="ECO:0000256" key="1">
    <source>
        <dbReference type="SAM" id="MobiDB-lite"/>
    </source>
</evidence>
<protein>
    <submittedName>
        <fullName evidence="2">Uncharacterized protein</fullName>
    </submittedName>
</protein>